<comment type="caution">
    <text evidence="2">The sequence shown here is derived from an EMBL/GenBank/DDBJ whole genome shotgun (WGS) entry which is preliminary data.</text>
</comment>
<evidence type="ECO:0000313" key="2">
    <source>
        <dbReference type="EMBL" id="RRT71287.1"/>
    </source>
</evidence>
<evidence type="ECO:0008006" key="4">
    <source>
        <dbReference type="Google" id="ProtNLM"/>
    </source>
</evidence>
<evidence type="ECO:0000313" key="3">
    <source>
        <dbReference type="Proteomes" id="UP000287651"/>
    </source>
</evidence>
<proteinExistence type="predicted"/>
<name>A0A427A4X0_ENSVE</name>
<dbReference type="EMBL" id="AMZH03003752">
    <property type="protein sequence ID" value="RRT71287.1"/>
    <property type="molecule type" value="Genomic_DNA"/>
</dbReference>
<feature type="chain" id="PRO_5018991157" description="Thioredoxin domain-containing protein" evidence="1">
    <location>
        <begin position="26"/>
        <end position="74"/>
    </location>
</feature>
<feature type="signal peptide" evidence="1">
    <location>
        <begin position="1"/>
        <end position="25"/>
    </location>
</feature>
<sequence>MPPRGERLFLALALLLLVLVPGLDALRTLGDGNGADALDAAVELNASNFDSVLKESPLKFAVVEFFASCDTSCY</sequence>
<keyword evidence="1" id="KW-0732">Signal</keyword>
<dbReference type="AlphaFoldDB" id="A0A427A4X0"/>
<accession>A0A427A4X0</accession>
<evidence type="ECO:0000256" key="1">
    <source>
        <dbReference type="SAM" id="SignalP"/>
    </source>
</evidence>
<protein>
    <recommendedName>
        <fullName evidence="4">Thioredoxin domain-containing protein</fullName>
    </recommendedName>
</protein>
<gene>
    <name evidence="2" type="ORF">B296_00013296</name>
</gene>
<organism evidence="2 3">
    <name type="scientific">Ensete ventricosum</name>
    <name type="common">Abyssinian banana</name>
    <name type="synonym">Musa ensete</name>
    <dbReference type="NCBI Taxonomy" id="4639"/>
    <lineage>
        <taxon>Eukaryota</taxon>
        <taxon>Viridiplantae</taxon>
        <taxon>Streptophyta</taxon>
        <taxon>Embryophyta</taxon>
        <taxon>Tracheophyta</taxon>
        <taxon>Spermatophyta</taxon>
        <taxon>Magnoliopsida</taxon>
        <taxon>Liliopsida</taxon>
        <taxon>Zingiberales</taxon>
        <taxon>Musaceae</taxon>
        <taxon>Ensete</taxon>
    </lineage>
</organism>
<dbReference type="Proteomes" id="UP000287651">
    <property type="component" value="Unassembled WGS sequence"/>
</dbReference>
<feature type="non-terminal residue" evidence="2">
    <location>
        <position position="74"/>
    </location>
</feature>
<reference evidence="2 3" key="1">
    <citation type="journal article" date="2014" name="Agronomy (Basel)">
        <title>A Draft Genome Sequence for Ensete ventricosum, the Drought-Tolerant Tree Against Hunger.</title>
        <authorList>
            <person name="Harrison J."/>
            <person name="Moore K.A."/>
            <person name="Paszkiewicz K."/>
            <person name="Jones T."/>
            <person name="Grant M."/>
            <person name="Ambacheew D."/>
            <person name="Muzemil S."/>
            <person name="Studholme D.J."/>
        </authorList>
    </citation>
    <scope>NUCLEOTIDE SEQUENCE [LARGE SCALE GENOMIC DNA]</scope>
</reference>